<evidence type="ECO:0000313" key="3">
    <source>
        <dbReference type="Proteomes" id="UP000823399"/>
    </source>
</evidence>
<dbReference type="EMBL" id="JABBWM010000066">
    <property type="protein sequence ID" value="KAG2097249.1"/>
    <property type="molecule type" value="Genomic_DNA"/>
</dbReference>
<protein>
    <submittedName>
        <fullName evidence="2">Uncharacterized protein</fullName>
    </submittedName>
</protein>
<evidence type="ECO:0000256" key="1">
    <source>
        <dbReference type="SAM" id="SignalP"/>
    </source>
</evidence>
<name>A0A9P7EXT7_9AGAM</name>
<proteinExistence type="predicted"/>
<evidence type="ECO:0000313" key="2">
    <source>
        <dbReference type="EMBL" id="KAG2097249.1"/>
    </source>
</evidence>
<dbReference type="Proteomes" id="UP000823399">
    <property type="component" value="Unassembled WGS sequence"/>
</dbReference>
<feature type="chain" id="PRO_5040206125" evidence="1">
    <location>
        <begin position="23"/>
        <end position="71"/>
    </location>
</feature>
<organism evidence="2 3">
    <name type="scientific">Suillus discolor</name>
    <dbReference type="NCBI Taxonomy" id="1912936"/>
    <lineage>
        <taxon>Eukaryota</taxon>
        <taxon>Fungi</taxon>
        <taxon>Dikarya</taxon>
        <taxon>Basidiomycota</taxon>
        <taxon>Agaricomycotina</taxon>
        <taxon>Agaricomycetes</taxon>
        <taxon>Agaricomycetidae</taxon>
        <taxon>Boletales</taxon>
        <taxon>Suillineae</taxon>
        <taxon>Suillaceae</taxon>
        <taxon>Suillus</taxon>
    </lineage>
</organism>
<gene>
    <name evidence="2" type="ORF">F5147DRAFT_524147</name>
</gene>
<keyword evidence="3" id="KW-1185">Reference proteome</keyword>
<dbReference type="OrthoDB" id="2506088at2759"/>
<sequence>ITKAKFHFLLHLPAFIQHFGLAILFSTERFESFNHIFHLSSIYSNRQAPSCDTCHTFGGFDVVKHIITGGF</sequence>
<feature type="non-terminal residue" evidence="2">
    <location>
        <position position="1"/>
    </location>
</feature>
<dbReference type="RefSeq" id="XP_041288479.1">
    <property type="nucleotide sequence ID" value="XM_041429958.1"/>
</dbReference>
<comment type="caution">
    <text evidence="2">The sequence shown here is derived from an EMBL/GenBank/DDBJ whole genome shotgun (WGS) entry which is preliminary data.</text>
</comment>
<feature type="signal peptide" evidence="1">
    <location>
        <begin position="1"/>
        <end position="22"/>
    </location>
</feature>
<reference evidence="2" key="1">
    <citation type="journal article" date="2020" name="New Phytol.">
        <title>Comparative genomics reveals dynamic genome evolution in host specialist ectomycorrhizal fungi.</title>
        <authorList>
            <person name="Lofgren L.A."/>
            <person name="Nguyen N.H."/>
            <person name="Vilgalys R."/>
            <person name="Ruytinx J."/>
            <person name="Liao H.L."/>
            <person name="Branco S."/>
            <person name="Kuo A."/>
            <person name="LaButti K."/>
            <person name="Lipzen A."/>
            <person name="Andreopoulos W."/>
            <person name="Pangilinan J."/>
            <person name="Riley R."/>
            <person name="Hundley H."/>
            <person name="Na H."/>
            <person name="Barry K."/>
            <person name="Grigoriev I.V."/>
            <person name="Stajich J.E."/>
            <person name="Kennedy P.G."/>
        </authorList>
    </citation>
    <scope>NUCLEOTIDE SEQUENCE</scope>
    <source>
        <strain evidence="2">FC423</strain>
    </source>
</reference>
<feature type="non-terminal residue" evidence="2">
    <location>
        <position position="71"/>
    </location>
</feature>
<keyword evidence="1" id="KW-0732">Signal</keyword>
<dbReference type="GeneID" id="64692217"/>
<dbReference type="AlphaFoldDB" id="A0A9P7EXT7"/>
<accession>A0A9P7EXT7</accession>